<comment type="subcellular location">
    <subcellularLocation>
        <location evidence="1">Membrane</location>
    </subcellularLocation>
</comment>
<dbReference type="Proteomes" id="UP000241736">
    <property type="component" value="Unassembled WGS sequence"/>
</dbReference>
<evidence type="ECO:0000256" key="2">
    <source>
        <dbReference type="ARBA" id="ARBA00023136"/>
    </source>
</evidence>
<accession>A0A2P6MBL7</accession>
<keyword evidence="4" id="KW-0449">Lipoprotein</keyword>
<keyword evidence="5" id="KW-1185">Reference proteome</keyword>
<dbReference type="OrthoDB" id="5966509at2"/>
<evidence type="ECO:0000313" key="5">
    <source>
        <dbReference type="Proteomes" id="UP000241736"/>
    </source>
</evidence>
<dbReference type="PANTHER" id="PTHR35603">
    <property type="match status" value="1"/>
</dbReference>
<feature type="chain" id="PRO_5015175091" evidence="3">
    <location>
        <begin position="20"/>
        <end position="157"/>
    </location>
</feature>
<organism evidence="4 5">
    <name type="scientific">Arenimonas caeni</name>
    <dbReference type="NCBI Taxonomy" id="2058085"/>
    <lineage>
        <taxon>Bacteria</taxon>
        <taxon>Pseudomonadati</taxon>
        <taxon>Pseudomonadota</taxon>
        <taxon>Gammaproteobacteria</taxon>
        <taxon>Lysobacterales</taxon>
        <taxon>Lysobacteraceae</taxon>
        <taxon>Arenimonas</taxon>
    </lineage>
</organism>
<dbReference type="PROSITE" id="PS51257">
    <property type="entry name" value="PROKAR_LIPOPROTEIN"/>
    <property type="match status" value="1"/>
</dbReference>
<dbReference type="EMBL" id="PVLF01000003">
    <property type="protein sequence ID" value="PRH83372.1"/>
    <property type="molecule type" value="Genomic_DNA"/>
</dbReference>
<evidence type="ECO:0000256" key="1">
    <source>
        <dbReference type="ARBA" id="ARBA00004370"/>
    </source>
</evidence>
<evidence type="ECO:0000313" key="4">
    <source>
        <dbReference type="EMBL" id="PRH83372.1"/>
    </source>
</evidence>
<dbReference type="PANTHER" id="PTHR35603:SF2">
    <property type="entry name" value="OUTER MEMBRANE LIPOPROTEIN"/>
    <property type="match status" value="1"/>
</dbReference>
<keyword evidence="3" id="KW-0732">Signal</keyword>
<dbReference type="AlphaFoldDB" id="A0A2P6MBL7"/>
<evidence type="ECO:0000256" key="3">
    <source>
        <dbReference type="SAM" id="SignalP"/>
    </source>
</evidence>
<reference evidence="4 5" key="1">
    <citation type="submission" date="2018-03" db="EMBL/GenBank/DDBJ databases">
        <title>Arenimonas caeni sp. nov., isolated from activated sludge.</title>
        <authorList>
            <person name="Liu H."/>
        </authorList>
    </citation>
    <scope>NUCLEOTIDE SEQUENCE [LARGE SCALE GENOMIC DNA]</scope>
    <source>
        <strain evidence="5">z29</strain>
    </source>
</reference>
<feature type="signal peptide" evidence="3">
    <location>
        <begin position="1"/>
        <end position="19"/>
    </location>
</feature>
<keyword evidence="2" id="KW-0472">Membrane</keyword>
<dbReference type="GO" id="GO:0016020">
    <property type="term" value="C:membrane"/>
    <property type="evidence" value="ECO:0007669"/>
    <property type="project" value="UniProtKB-SubCell"/>
</dbReference>
<name>A0A2P6MBL7_9GAMM</name>
<proteinExistence type="predicted"/>
<sequence length="157" mass="16609">MKTRILAIATLSITLAACASSQPRYGYDRGAGYDPYDRGYSQRCQDCGRVERIEPVYGARTNSRAGAVLGGLVGAVAARELADHGSQGKKNTATVAGAVAGAVAGNAIENKVNEQTYDVHVRMDDGRLVVVNRNSLGSGVREGAYVRLEGARIIPLR</sequence>
<dbReference type="InterPro" id="IPR051407">
    <property type="entry name" value="Bact_OM_lipoprot/Surf_antigen"/>
</dbReference>
<gene>
    <name evidence="4" type="ORF">C6N40_03810</name>
</gene>
<dbReference type="RefSeq" id="WP_106989748.1">
    <property type="nucleotide sequence ID" value="NZ_JAVEVW010000015.1"/>
</dbReference>
<comment type="caution">
    <text evidence="4">The sequence shown here is derived from an EMBL/GenBank/DDBJ whole genome shotgun (WGS) entry which is preliminary data.</text>
</comment>
<protein>
    <submittedName>
        <fullName evidence="4">Peptidoglycan-associated outer membrane lipoprotein</fullName>
    </submittedName>
</protein>